<evidence type="ECO:0008006" key="9">
    <source>
        <dbReference type="Google" id="ProtNLM"/>
    </source>
</evidence>
<evidence type="ECO:0000256" key="2">
    <source>
        <dbReference type="ARBA" id="ARBA00022737"/>
    </source>
</evidence>
<dbReference type="AlphaFoldDB" id="A0A6A6S5J9"/>
<feature type="region of interest" description="Disordered" evidence="6">
    <location>
        <begin position="772"/>
        <end position="814"/>
    </location>
</feature>
<comment type="function">
    <text evidence="3">Regulates mitochondrial small subunit maturation by controlling 15S rRNA 5'-end processing. Localizes to the 5' precursor of the 15S rRNA in a position that is subsequently occupied by mS47 in the mature yeast mtSSU. Uses structure and sequence-specific RNA recognition, binding to a single-stranded region of the precursor and specifically recognizing bases -6 to -1. The exchange of Ccm1 for mS47 is coupled to the irreversible removal of precursor rRNA that is accompanied by conformational changes of the mitoribosomal proteins uS5m and mS26. These conformational changes signal completion of 5'-end rRNA processing through protection of the mature 5'-end of the 15S rRNA and stabilization of mS47. The removal of the 5' precursor together with the dissociation of Ccm1 may be catalyzed by the 5'-3' exoribonuclease Pet127. Involved in the specific removal of group I introns in mitochondrial encoded transcripts.</text>
</comment>
<evidence type="ECO:0000256" key="1">
    <source>
        <dbReference type="ARBA" id="ARBA00006192"/>
    </source>
</evidence>
<evidence type="ECO:0000256" key="4">
    <source>
        <dbReference type="ARBA" id="ARBA00044511"/>
    </source>
</evidence>
<comment type="subunit">
    <text evidence="4">Binds to mitochondrial small subunit 15S rRNA.</text>
</comment>
<dbReference type="Proteomes" id="UP000799753">
    <property type="component" value="Unassembled WGS sequence"/>
</dbReference>
<name>A0A6A6S5J9_9PLEO</name>
<dbReference type="Pfam" id="PF01535">
    <property type="entry name" value="PPR"/>
    <property type="match status" value="1"/>
</dbReference>
<evidence type="ECO:0000256" key="3">
    <source>
        <dbReference type="ARBA" id="ARBA00044493"/>
    </source>
</evidence>
<dbReference type="EMBL" id="MU006782">
    <property type="protein sequence ID" value="KAF2642003.1"/>
    <property type="molecule type" value="Genomic_DNA"/>
</dbReference>
<evidence type="ECO:0000256" key="5">
    <source>
        <dbReference type="PROSITE-ProRule" id="PRU00708"/>
    </source>
</evidence>
<evidence type="ECO:0000313" key="8">
    <source>
        <dbReference type="Proteomes" id="UP000799753"/>
    </source>
</evidence>
<dbReference type="OrthoDB" id="185373at2759"/>
<evidence type="ECO:0000313" key="7">
    <source>
        <dbReference type="EMBL" id="KAF2642003.1"/>
    </source>
</evidence>
<dbReference type="PANTHER" id="PTHR47447">
    <property type="entry name" value="OS03G0856100 PROTEIN"/>
    <property type="match status" value="1"/>
</dbReference>
<feature type="repeat" description="PPR" evidence="5">
    <location>
        <begin position="483"/>
        <end position="517"/>
    </location>
</feature>
<dbReference type="InterPro" id="IPR002885">
    <property type="entry name" value="PPR_rpt"/>
</dbReference>
<dbReference type="Gene3D" id="1.25.40.10">
    <property type="entry name" value="Tetratricopeptide repeat domain"/>
    <property type="match status" value="3"/>
</dbReference>
<feature type="repeat" description="PPR" evidence="5">
    <location>
        <begin position="338"/>
        <end position="372"/>
    </location>
</feature>
<proteinExistence type="inferred from homology"/>
<protein>
    <recommendedName>
        <fullName evidence="9">Pentacotripeptide-repeat region of PRORP domain-containing protein</fullName>
    </recommendedName>
</protein>
<keyword evidence="2" id="KW-0677">Repeat</keyword>
<gene>
    <name evidence="7" type="ORF">P280DRAFT_468482</name>
</gene>
<evidence type="ECO:0000256" key="6">
    <source>
        <dbReference type="SAM" id="MobiDB-lite"/>
    </source>
</evidence>
<sequence>MAAVNNAFCNGGRNLRTTPTEALFRFEQMGIARYEMWRSVMGNTTDQLLLAMSGTDKLKQSPEALAYELISLWRLFFQIKGTNPNLETISPDWINVPNVSLTPGRHHSMFFGDRLMKYHPGHVTDPPLQFSAITIFNLFDEVNKDSFAVPEPLREHAAPFLRLITQCLARSDIGRALKHIEISWSLQMLPKDFREAVLDQIRSAPDQATRNMTIHRVKLPDQNTAVEEAEQEGPRDILQELAHEPPESPRTKSVENPEDLESLYRRLVAHAVDVQSHLGILLKIWNEAQRVFVDKESGQLKIPALVYNSFLSGFMALSQSEKTIEVWNHMITGGIKPDARAFNSLLDGCSRARDLNGLKAAWDRMLKSGVEPDEYVWNTYIHGLISLRQINMAFEAMDQMGSKWLASVNPVKIPTRLKNGRKLAPAAKKKFAKPVGNPARPTLEVVNGAIAAIVDISDMRFDKKLVFVHKVLQWASNFSIKPGIITYNNLVKLYIRENDHVTTFKLLRQMEAEGIEGDAATHTMLISAAFNNNKFDHLNHSEQSDRIISLLNGLEKGGLKLNVYVYSNAIDRLLKLHNNISAVGVVMRHMAARNIPPSPQIYTSLVTYHAEQTPPDIATVDAIVAQLFSPPYPPTDNYLFDRIVELYARTGEVGKMMATLTRMSKHGKLPSWPALTAAVKALAEASDWERARHIVKDVQTTSGVAQGGIMGGWQARGVFFAVVRSYGQYLEVELAGDALQHAPALARTGNNVETQSDGRNVADEGLDYMTPEAQDLYDGPGMESGEAEFVNAEHAGYLSEEMDGPAQQQQQQQR</sequence>
<accession>A0A6A6S5J9</accession>
<reference evidence="7" key="1">
    <citation type="journal article" date="2020" name="Stud. Mycol.">
        <title>101 Dothideomycetes genomes: a test case for predicting lifestyles and emergence of pathogens.</title>
        <authorList>
            <person name="Haridas S."/>
            <person name="Albert R."/>
            <person name="Binder M."/>
            <person name="Bloem J."/>
            <person name="Labutti K."/>
            <person name="Salamov A."/>
            <person name="Andreopoulos B."/>
            <person name="Baker S."/>
            <person name="Barry K."/>
            <person name="Bills G."/>
            <person name="Bluhm B."/>
            <person name="Cannon C."/>
            <person name="Castanera R."/>
            <person name="Culley D."/>
            <person name="Daum C."/>
            <person name="Ezra D."/>
            <person name="Gonzalez J."/>
            <person name="Henrissat B."/>
            <person name="Kuo A."/>
            <person name="Liang C."/>
            <person name="Lipzen A."/>
            <person name="Lutzoni F."/>
            <person name="Magnuson J."/>
            <person name="Mondo S."/>
            <person name="Nolan M."/>
            <person name="Ohm R."/>
            <person name="Pangilinan J."/>
            <person name="Park H.-J."/>
            <person name="Ramirez L."/>
            <person name="Alfaro M."/>
            <person name="Sun H."/>
            <person name="Tritt A."/>
            <person name="Yoshinaga Y."/>
            <person name="Zwiers L.-H."/>
            <person name="Turgeon B."/>
            <person name="Goodwin S."/>
            <person name="Spatafora J."/>
            <person name="Crous P."/>
            <person name="Grigoriev I."/>
        </authorList>
    </citation>
    <scope>NUCLEOTIDE SEQUENCE</scope>
    <source>
        <strain evidence="7">CBS 473.64</strain>
    </source>
</reference>
<dbReference type="InterPro" id="IPR011990">
    <property type="entry name" value="TPR-like_helical_dom_sf"/>
</dbReference>
<dbReference type="Pfam" id="PF13041">
    <property type="entry name" value="PPR_2"/>
    <property type="match status" value="2"/>
</dbReference>
<dbReference type="PROSITE" id="PS51375">
    <property type="entry name" value="PPR"/>
    <property type="match status" value="3"/>
</dbReference>
<comment type="similarity">
    <text evidence="1">Belongs to the CCM1 family.</text>
</comment>
<dbReference type="NCBIfam" id="TIGR00756">
    <property type="entry name" value="PPR"/>
    <property type="match status" value="3"/>
</dbReference>
<keyword evidence="8" id="KW-1185">Reference proteome</keyword>
<organism evidence="7 8">
    <name type="scientific">Massarina eburnea CBS 473.64</name>
    <dbReference type="NCBI Taxonomy" id="1395130"/>
    <lineage>
        <taxon>Eukaryota</taxon>
        <taxon>Fungi</taxon>
        <taxon>Dikarya</taxon>
        <taxon>Ascomycota</taxon>
        <taxon>Pezizomycotina</taxon>
        <taxon>Dothideomycetes</taxon>
        <taxon>Pleosporomycetidae</taxon>
        <taxon>Pleosporales</taxon>
        <taxon>Massarineae</taxon>
        <taxon>Massarinaceae</taxon>
        <taxon>Massarina</taxon>
    </lineage>
</organism>
<dbReference type="PANTHER" id="PTHR47447:SF17">
    <property type="entry name" value="OS12G0638900 PROTEIN"/>
    <property type="match status" value="1"/>
</dbReference>
<feature type="repeat" description="PPR" evidence="5">
    <location>
        <begin position="303"/>
        <end position="337"/>
    </location>
</feature>